<gene>
    <name evidence="1" type="ORF">C3Z13_11025</name>
</gene>
<reference evidence="1 2" key="1">
    <citation type="submission" date="2018-02" db="EMBL/GenBank/DDBJ databases">
        <title>Classification genera of Pasteurellaceae by whole genome sequence comparison.</title>
        <authorList>
            <person name="Christensen H."/>
        </authorList>
    </citation>
    <scope>NUCLEOTIDE SEQUENCE [LARGE SCALE GENOMIC DNA]</scope>
    <source>
        <strain evidence="1 2">20186H4H1</strain>
    </source>
</reference>
<name>A0ABX4ZQZ0_9PAST</name>
<accession>A0ABX4ZQZ0</accession>
<sequence>MNCIKDNNYFTRIDKMYKEYQKNISDIDIHIIKLPFLVSLKQDYIDVFRKVFVISVANSFERHLLECLPKIFSSNNNILYNFINCQALSRKYHTLFSWEKNNCNSFYMLFGENFCNCMKEKINKFSKLKNGERSFLSLGKERNIVVHKGVKFSDYDRDIEEIYRDYKEALHYYSFLIMKIDEFHKKDVNNII</sequence>
<comment type="caution">
    <text evidence="1">The sequence shown here is derived from an EMBL/GenBank/DDBJ whole genome shotgun (WGS) entry which is preliminary data.</text>
</comment>
<dbReference type="RefSeq" id="WP_103855938.1">
    <property type="nucleotide sequence ID" value="NZ_CBCSDH010000001.1"/>
</dbReference>
<protein>
    <recommendedName>
        <fullName evidence="3">RiboL-PSP-HEPN domain-containing protein</fullName>
    </recommendedName>
</protein>
<organism evidence="1 2">
    <name type="scientific">Avibacterium endocarditidis</name>
    <dbReference type="NCBI Taxonomy" id="380674"/>
    <lineage>
        <taxon>Bacteria</taxon>
        <taxon>Pseudomonadati</taxon>
        <taxon>Pseudomonadota</taxon>
        <taxon>Gammaproteobacteria</taxon>
        <taxon>Pasteurellales</taxon>
        <taxon>Pasteurellaceae</taxon>
        <taxon>Avibacterium</taxon>
    </lineage>
</organism>
<keyword evidence="2" id="KW-1185">Reference proteome</keyword>
<proteinExistence type="predicted"/>
<dbReference type="EMBL" id="PQVI01000150">
    <property type="protein sequence ID" value="POY41620.1"/>
    <property type="molecule type" value="Genomic_DNA"/>
</dbReference>
<evidence type="ECO:0000313" key="1">
    <source>
        <dbReference type="EMBL" id="POY41620.1"/>
    </source>
</evidence>
<evidence type="ECO:0000313" key="2">
    <source>
        <dbReference type="Proteomes" id="UP000237229"/>
    </source>
</evidence>
<evidence type="ECO:0008006" key="3">
    <source>
        <dbReference type="Google" id="ProtNLM"/>
    </source>
</evidence>
<dbReference type="Proteomes" id="UP000237229">
    <property type="component" value="Unassembled WGS sequence"/>
</dbReference>